<feature type="compositionally biased region" description="Basic and acidic residues" evidence="1">
    <location>
        <begin position="446"/>
        <end position="456"/>
    </location>
</feature>
<evidence type="ECO:0000256" key="1">
    <source>
        <dbReference type="SAM" id="MobiDB-lite"/>
    </source>
</evidence>
<feature type="region of interest" description="Disordered" evidence="1">
    <location>
        <begin position="431"/>
        <end position="456"/>
    </location>
</feature>
<dbReference type="RefSeq" id="XP_030982263.1">
    <property type="nucleotide sequence ID" value="XM_031126110.1"/>
</dbReference>
<dbReference type="KEGG" id="pgri:PgNI_06081"/>
<reference evidence="3" key="2">
    <citation type="submission" date="2019-10" db="EMBL/GenBank/DDBJ databases">
        <authorList>
            <consortium name="NCBI Genome Project"/>
        </authorList>
    </citation>
    <scope>NUCLEOTIDE SEQUENCE</scope>
    <source>
        <strain evidence="3">NI907</strain>
    </source>
</reference>
<protein>
    <submittedName>
        <fullName evidence="3">Uncharacterized protein</fullName>
    </submittedName>
</protein>
<gene>
    <name evidence="3" type="ORF">PgNI_06081</name>
</gene>
<reference evidence="2 3" key="1">
    <citation type="journal article" date="2019" name="Mol. Biol. Evol.">
        <title>Blast fungal genomes show frequent chromosomal changes, gene gains and losses, and effector gene turnover.</title>
        <authorList>
            <person name="Gomez Luciano L.B."/>
            <person name="Jason Tsai I."/>
            <person name="Chuma I."/>
            <person name="Tosa Y."/>
            <person name="Chen Y.H."/>
            <person name="Li J.Y."/>
            <person name="Li M.Y."/>
            <person name="Jade Lu M.Y."/>
            <person name="Nakayashiki H."/>
            <person name="Li W.H."/>
        </authorList>
    </citation>
    <scope>NUCLEOTIDE SEQUENCE [LARGE SCALE GENOMIC DNA]</scope>
    <source>
        <strain evidence="2 3">NI907</strain>
    </source>
</reference>
<dbReference type="Proteomes" id="UP000515153">
    <property type="component" value="Chromosome I"/>
</dbReference>
<evidence type="ECO:0000313" key="2">
    <source>
        <dbReference type="Proteomes" id="UP000515153"/>
    </source>
</evidence>
<dbReference type="AlphaFoldDB" id="A0A6P8B529"/>
<sequence length="629" mass="71320">MREAKLPLDSIELALRSLPGKLRLESELTLGLPDEWLTGVTPAMISSKVSAGELWVERASPCRLHVDPVVTCGLSMVADESPHERRLVNAIRACSQVEAWELLGLQLNRCPRPMDENGQHVPGSLFYITHLTNSSNHLVCQQTTARAEIRRLTCRLWFDFVTQPANKRATGQQEPVQKATSADSSRVTRSGTKRSMQQSSVNVPSQPEQLSSAEFDHSVMILVRGSLYTLLGIKKPTPQIRRLRSFESPSLLEIAPAAFNMRYLQEVVQRAPFLHSISSVLARLASDAQSSSLRQKVASLAMGTAEASDMQTSPVHSTQERRFTDKYDYVDGIGKMIWPVLQAGPSNTKLYLEKLPQDRASGANVDLQLNGDFNPVHDPSQQFEPEGLSSGEQGNDKVEADDAKLGLHSDLHDMDDRPSWDLRYHLDGPLHFPECTQEQEGPPSLHSEDQRFDSSSREHMQIYHPRVPQYGQSWQTFQEDDSYGDDYDNDQYLDEEWDTVDYYDMGHYSWVPGNDNELASSYIGFGYDFELEAEDRPYSSSSLAPRTVLEREARILEDYFADESQRTDITASQYSRSEHIDQFEEYDQVFVDEFGDEYVYEESHMLVYDGQHTVNDDTLSSHITPWDEM</sequence>
<feature type="region of interest" description="Disordered" evidence="1">
    <location>
        <begin position="368"/>
        <end position="396"/>
    </location>
</feature>
<accession>A0A6P8B529</accession>
<dbReference type="GeneID" id="41961019"/>
<feature type="region of interest" description="Disordered" evidence="1">
    <location>
        <begin position="168"/>
        <end position="209"/>
    </location>
</feature>
<proteinExistence type="predicted"/>
<evidence type="ECO:0000313" key="3">
    <source>
        <dbReference type="RefSeq" id="XP_030982263.1"/>
    </source>
</evidence>
<reference evidence="3" key="3">
    <citation type="submission" date="2025-08" db="UniProtKB">
        <authorList>
            <consortium name="RefSeq"/>
        </authorList>
    </citation>
    <scope>IDENTIFICATION</scope>
    <source>
        <strain evidence="3">NI907</strain>
    </source>
</reference>
<organism evidence="2 3">
    <name type="scientific">Pyricularia grisea</name>
    <name type="common">Crabgrass-specific blast fungus</name>
    <name type="synonym">Magnaporthe grisea</name>
    <dbReference type="NCBI Taxonomy" id="148305"/>
    <lineage>
        <taxon>Eukaryota</taxon>
        <taxon>Fungi</taxon>
        <taxon>Dikarya</taxon>
        <taxon>Ascomycota</taxon>
        <taxon>Pezizomycotina</taxon>
        <taxon>Sordariomycetes</taxon>
        <taxon>Sordariomycetidae</taxon>
        <taxon>Magnaporthales</taxon>
        <taxon>Pyriculariaceae</taxon>
        <taxon>Pyricularia</taxon>
    </lineage>
</organism>
<keyword evidence="2" id="KW-1185">Reference proteome</keyword>
<name>A0A6P8B529_PYRGI</name>